<protein>
    <recommendedName>
        <fullName evidence="6">GDP-D-glucose phosphorylase 1</fullName>
        <ecNumber evidence="5">2.7.7.78</ecNumber>
    </recommendedName>
</protein>
<evidence type="ECO:0000256" key="7">
    <source>
        <dbReference type="ARBA" id="ARBA00022490"/>
    </source>
</evidence>
<keyword evidence="7" id="KW-0963">Cytoplasm</keyword>
<dbReference type="InterPro" id="IPR058866">
    <property type="entry name" value="GDPGP1_N"/>
</dbReference>
<keyword evidence="12" id="KW-0378">Hydrolase</keyword>
<dbReference type="InterPro" id="IPR036265">
    <property type="entry name" value="HIT-like_sf"/>
</dbReference>
<dbReference type="GO" id="GO:0016787">
    <property type="term" value="F:hydrolase activity"/>
    <property type="evidence" value="ECO:0007669"/>
    <property type="project" value="UniProtKB-KW"/>
</dbReference>
<evidence type="ECO:0000256" key="12">
    <source>
        <dbReference type="ARBA" id="ARBA00022801"/>
    </source>
</evidence>
<dbReference type="SUPFAM" id="SSF54197">
    <property type="entry name" value="HIT-like"/>
    <property type="match status" value="1"/>
</dbReference>
<evidence type="ECO:0000259" key="13">
    <source>
        <dbReference type="Pfam" id="PF26216"/>
    </source>
</evidence>
<evidence type="ECO:0000313" key="16">
    <source>
        <dbReference type="Proteomes" id="UP001497472"/>
    </source>
</evidence>
<dbReference type="PANTHER" id="PTHR20884">
    <property type="entry name" value="GDP-D-GLUCOSE PHOSPHORYLASE 1"/>
    <property type="match status" value="1"/>
</dbReference>
<gene>
    <name evidence="15" type="ORF">LNINA_LOCUS2494</name>
</gene>
<sequence length="318" mass="36991">MFAFEYEGKLYSKENFDLMQSLIERWDKLHQTNIFRYKLDNLRERVIGNAYVLQLNCDRSVKRRLPEQITDIQQPFDKNKFNFTKVSEDEILFKFWDTLDKATIHTVLINVSPINQYHSLLCPYVNRMLPQVVSLESLKLVLDVYTMAQHRDLRIAFNSLCALASVNHLHYHIIMEKQNLPVESAECRKIKGPVWITEGYPIPAFCFNACSKGAAQNIFKLIHYFLDNSIAHNIFITRGSSFDGEGEITRVFIWARKSTAGAKQLSAFNVAALELSGLFAVYSMEHFDSLDTKDLERELVKWKVDNLEQLCREIADLY</sequence>
<dbReference type="GO" id="GO:0080048">
    <property type="term" value="F:GDP-D-glucose phosphorylase activity"/>
    <property type="evidence" value="ECO:0007669"/>
    <property type="project" value="UniProtKB-EC"/>
</dbReference>
<evidence type="ECO:0000256" key="8">
    <source>
        <dbReference type="ARBA" id="ARBA00022658"/>
    </source>
</evidence>
<evidence type="ECO:0000256" key="6">
    <source>
        <dbReference type="ARBA" id="ARBA00018857"/>
    </source>
</evidence>
<evidence type="ECO:0000256" key="3">
    <source>
        <dbReference type="ARBA" id="ARBA00004496"/>
    </source>
</evidence>
<keyword evidence="16" id="KW-1185">Reference proteome</keyword>
<evidence type="ECO:0000256" key="5">
    <source>
        <dbReference type="ARBA" id="ARBA00012507"/>
    </source>
</evidence>
<comment type="subcellular location">
    <subcellularLocation>
        <location evidence="3">Cytoplasm</location>
    </subcellularLocation>
</comment>
<dbReference type="InterPro" id="IPR026506">
    <property type="entry name" value="GDPGP"/>
</dbReference>
<evidence type="ECO:0000256" key="2">
    <source>
        <dbReference type="ARBA" id="ARBA00003049"/>
    </source>
</evidence>
<dbReference type="GO" id="GO:0005085">
    <property type="term" value="F:guanyl-nucleotide exchange factor activity"/>
    <property type="evidence" value="ECO:0007669"/>
    <property type="project" value="UniProtKB-KW"/>
</dbReference>
<organism evidence="15 16">
    <name type="scientific">Leptosia nina</name>
    <dbReference type="NCBI Taxonomy" id="320188"/>
    <lineage>
        <taxon>Eukaryota</taxon>
        <taxon>Metazoa</taxon>
        <taxon>Ecdysozoa</taxon>
        <taxon>Arthropoda</taxon>
        <taxon>Hexapoda</taxon>
        <taxon>Insecta</taxon>
        <taxon>Pterygota</taxon>
        <taxon>Neoptera</taxon>
        <taxon>Endopterygota</taxon>
        <taxon>Lepidoptera</taxon>
        <taxon>Glossata</taxon>
        <taxon>Ditrysia</taxon>
        <taxon>Papilionoidea</taxon>
        <taxon>Pieridae</taxon>
        <taxon>Pierinae</taxon>
        <taxon>Leptosia</taxon>
    </lineage>
</organism>
<feature type="domain" description="GDPGP1-like N-terminal" evidence="14">
    <location>
        <begin position="18"/>
        <end position="173"/>
    </location>
</feature>
<dbReference type="PANTHER" id="PTHR20884:SF8">
    <property type="entry name" value="GDP-D-GLUCOSE PHOSPHORYLASE 1"/>
    <property type="match status" value="1"/>
</dbReference>
<dbReference type="Proteomes" id="UP001497472">
    <property type="component" value="Unassembled WGS sequence"/>
</dbReference>
<evidence type="ECO:0000256" key="1">
    <source>
        <dbReference type="ARBA" id="ARBA00000063"/>
    </source>
</evidence>
<dbReference type="AlphaFoldDB" id="A0AAV1J2J9"/>
<dbReference type="GO" id="GO:0005737">
    <property type="term" value="C:cytoplasm"/>
    <property type="evidence" value="ECO:0007669"/>
    <property type="project" value="UniProtKB-SubCell"/>
</dbReference>
<dbReference type="EMBL" id="CAVLEF010000003">
    <property type="protein sequence ID" value="CAK1542616.1"/>
    <property type="molecule type" value="Genomic_DNA"/>
</dbReference>
<evidence type="ECO:0000313" key="15">
    <source>
        <dbReference type="EMBL" id="CAK1542616.1"/>
    </source>
</evidence>
<dbReference type="GO" id="GO:0000166">
    <property type="term" value="F:nucleotide binding"/>
    <property type="evidence" value="ECO:0007669"/>
    <property type="project" value="UniProtKB-KW"/>
</dbReference>
<comment type="caution">
    <text evidence="15">The sequence shown here is derived from an EMBL/GenBank/DDBJ whole genome shotgun (WGS) entry which is preliminary data.</text>
</comment>
<dbReference type="Pfam" id="PF26216">
    <property type="entry name" value="GDPGP1_C"/>
    <property type="match status" value="1"/>
</dbReference>
<evidence type="ECO:0000256" key="10">
    <source>
        <dbReference type="ARBA" id="ARBA00022695"/>
    </source>
</evidence>
<comment type="catalytic activity">
    <reaction evidence="1">
        <text>GDP-alpha-D-glucose + phosphate = alpha-D-glucose 1-phosphate + GDP + H(+)</text>
        <dbReference type="Rhea" id="RHEA:30387"/>
        <dbReference type="ChEBI" id="CHEBI:15378"/>
        <dbReference type="ChEBI" id="CHEBI:43474"/>
        <dbReference type="ChEBI" id="CHEBI:58189"/>
        <dbReference type="ChEBI" id="CHEBI:58601"/>
        <dbReference type="ChEBI" id="CHEBI:62230"/>
        <dbReference type="EC" id="2.7.7.78"/>
    </reaction>
</comment>
<dbReference type="InterPro" id="IPR058865">
    <property type="entry name" value="GDPGP1_C"/>
</dbReference>
<reference evidence="15 16" key="1">
    <citation type="submission" date="2023-11" db="EMBL/GenBank/DDBJ databases">
        <authorList>
            <person name="Okamura Y."/>
        </authorList>
    </citation>
    <scope>NUCLEOTIDE SEQUENCE [LARGE SCALE GENOMIC DNA]</scope>
</reference>
<feature type="domain" description="GDPGP1-like C-terminal" evidence="13">
    <location>
        <begin position="197"/>
        <end position="304"/>
    </location>
</feature>
<keyword evidence="8" id="KW-0344">Guanine-nucleotide releasing factor</keyword>
<evidence type="ECO:0000259" key="14">
    <source>
        <dbReference type="Pfam" id="PF26217"/>
    </source>
</evidence>
<dbReference type="GO" id="GO:0006006">
    <property type="term" value="P:glucose metabolic process"/>
    <property type="evidence" value="ECO:0007669"/>
    <property type="project" value="TreeGrafter"/>
</dbReference>
<keyword evidence="9" id="KW-0808">Transferase</keyword>
<keyword evidence="10" id="KW-0548">Nucleotidyltransferase</keyword>
<comment type="similarity">
    <text evidence="4">Belongs to the GDPGP1 family.</text>
</comment>
<evidence type="ECO:0000256" key="11">
    <source>
        <dbReference type="ARBA" id="ARBA00022741"/>
    </source>
</evidence>
<name>A0AAV1J2J9_9NEOP</name>
<proteinExistence type="inferred from homology"/>
<evidence type="ECO:0000256" key="4">
    <source>
        <dbReference type="ARBA" id="ARBA00006451"/>
    </source>
</evidence>
<accession>A0AAV1J2J9</accession>
<evidence type="ECO:0000256" key="9">
    <source>
        <dbReference type="ARBA" id="ARBA00022679"/>
    </source>
</evidence>
<dbReference type="Pfam" id="PF26217">
    <property type="entry name" value="GDPGP1_N"/>
    <property type="match status" value="1"/>
</dbReference>
<comment type="function">
    <text evidence="2">Specific and highly efficient GDP-D-glucose phosphorylase regulating the levels of GDP-D-glucose in cells.</text>
</comment>
<keyword evidence="11" id="KW-0547">Nucleotide-binding</keyword>
<dbReference type="EC" id="2.7.7.78" evidence="5"/>